<dbReference type="Gramene" id="KRH26314">
    <property type="protein sequence ID" value="KRH26314"/>
    <property type="gene ID" value="GLYMA_12G166700"/>
</dbReference>
<dbReference type="SMR" id="K7LVC6"/>
<dbReference type="PANTHER" id="PTHR45786">
    <property type="entry name" value="DNA BINDING PROTEIN-LIKE"/>
    <property type="match status" value="1"/>
</dbReference>
<name>K7LVC6_SOYBN</name>
<gene>
    <name evidence="2" type="ORF">GLYMA_12G166700</name>
</gene>
<dbReference type="Pfam" id="PF14214">
    <property type="entry name" value="Helitron_like_N"/>
    <property type="match status" value="1"/>
</dbReference>
<dbReference type="STRING" id="3847.K7LVC6"/>
<keyword evidence="4" id="KW-1185">Reference proteome</keyword>
<reference evidence="3" key="2">
    <citation type="submission" date="2018-02" db="UniProtKB">
        <authorList>
            <consortium name="EnsemblPlants"/>
        </authorList>
    </citation>
    <scope>IDENTIFICATION</scope>
    <source>
        <strain evidence="3">Williams 82</strain>
    </source>
</reference>
<dbReference type="HOGENOM" id="CLU_001324_5_7_1"/>
<evidence type="ECO:0000259" key="1">
    <source>
        <dbReference type="Pfam" id="PF14214"/>
    </source>
</evidence>
<protein>
    <recommendedName>
        <fullName evidence="1">Helitron helicase-like domain-containing protein</fullName>
    </recommendedName>
</protein>
<dbReference type="AlphaFoldDB" id="K7LVC6"/>
<proteinExistence type="predicted"/>
<dbReference type="PANTHER" id="PTHR45786:SF66">
    <property type="entry name" value="HOOK MOTIF PROTEIN, PUTATIVE-RELATED"/>
    <property type="match status" value="1"/>
</dbReference>
<evidence type="ECO:0000313" key="2">
    <source>
        <dbReference type="EMBL" id="KRH26314.1"/>
    </source>
</evidence>
<dbReference type="PaxDb" id="3847-GLYMA12G28804.1"/>
<accession>K7LVC6</accession>
<reference evidence="2 3" key="1">
    <citation type="journal article" date="2010" name="Nature">
        <title>Genome sequence of the palaeopolyploid soybean.</title>
        <authorList>
            <person name="Schmutz J."/>
            <person name="Cannon S.B."/>
            <person name="Schlueter J."/>
            <person name="Ma J."/>
            <person name="Mitros T."/>
            <person name="Nelson W."/>
            <person name="Hyten D.L."/>
            <person name="Song Q."/>
            <person name="Thelen J.J."/>
            <person name="Cheng J."/>
            <person name="Xu D."/>
            <person name="Hellsten U."/>
            <person name="May G.D."/>
            <person name="Yu Y."/>
            <person name="Sakurai T."/>
            <person name="Umezawa T."/>
            <person name="Bhattacharyya M.K."/>
            <person name="Sandhu D."/>
            <person name="Valliyodan B."/>
            <person name="Lindquist E."/>
            <person name="Peto M."/>
            <person name="Grant D."/>
            <person name="Shu S."/>
            <person name="Goodstein D."/>
            <person name="Barry K."/>
            <person name="Futrell-Griggs M."/>
            <person name="Abernathy B."/>
            <person name="Du J."/>
            <person name="Tian Z."/>
            <person name="Zhu L."/>
            <person name="Gill N."/>
            <person name="Joshi T."/>
            <person name="Libault M."/>
            <person name="Sethuraman A."/>
            <person name="Zhang X.-C."/>
            <person name="Shinozaki K."/>
            <person name="Nguyen H.T."/>
            <person name="Wing R.A."/>
            <person name="Cregan P."/>
            <person name="Specht J."/>
            <person name="Grimwood J."/>
            <person name="Rokhsar D."/>
            <person name="Stacey G."/>
            <person name="Shoemaker R.C."/>
            <person name="Jackson S.A."/>
        </authorList>
    </citation>
    <scope>NUCLEOTIDE SEQUENCE [LARGE SCALE GENOMIC DNA]</scope>
    <source>
        <strain evidence="3">cv. Williams 82</strain>
        <tissue evidence="2">Callus</tissue>
    </source>
</reference>
<reference evidence="2" key="3">
    <citation type="submission" date="2018-07" db="EMBL/GenBank/DDBJ databases">
        <title>WGS assembly of Glycine max.</title>
        <authorList>
            <person name="Schmutz J."/>
            <person name="Cannon S."/>
            <person name="Schlueter J."/>
            <person name="Ma J."/>
            <person name="Mitros T."/>
            <person name="Nelson W."/>
            <person name="Hyten D."/>
            <person name="Song Q."/>
            <person name="Thelen J."/>
            <person name="Cheng J."/>
            <person name="Xu D."/>
            <person name="Hellsten U."/>
            <person name="May G."/>
            <person name="Yu Y."/>
            <person name="Sakurai T."/>
            <person name="Umezawa T."/>
            <person name="Bhattacharyya M."/>
            <person name="Sandhu D."/>
            <person name="Valliyodan B."/>
            <person name="Lindquist E."/>
            <person name="Peto M."/>
            <person name="Grant D."/>
            <person name="Shu S."/>
            <person name="Goodstein D."/>
            <person name="Barry K."/>
            <person name="Futrell-Griggs M."/>
            <person name="Abernathy B."/>
            <person name="Du J."/>
            <person name="Tian Z."/>
            <person name="Zhu L."/>
            <person name="Gill N."/>
            <person name="Joshi T."/>
            <person name="Libault M."/>
            <person name="Sethuraman A."/>
            <person name="Zhang X."/>
            <person name="Shinozaki K."/>
            <person name="Nguyen H."/>
            <person name="Wing R."/>
            <person name="Cregan P."/>
            <person name="Specht J."/>
            <person name="Grimwood J."/>
            <person name="Rokhsar D."/>
            <person name="Stacey G."/>
            <person name="Shoemaker R."/>
            <person name="Jackson S."/>
        </authorList>
    </citation>
    <scope>NUCLEOTIDE SEQUENCE</scope>
    <source>
        <tissue evidence="2">Callus</tissue>
    </source>
</reference>
<evidence type="ECO:0000313" key="3">
    <source>
        <dbReference type="EnsemblPlants" id="KRH26314"/>
    </source>
</evidence>
<organism evidence="3">
    <name type="scientific">Glycine max</name>
    <name type="common">Soybean</name>
    <name type="synonym">Glycine hispida</name>
    <dbReference type="NCBI Taxonomy" id="3847"/>
    <lineage>
        <taxon>Eukaryota</taxon>
        <taxon>Viridiplantae</taxon>
        <taxon>Streptophyta</taxon>
        <taxon>Embryophyta</taxon>
        <taxon>Tracheophyta</taxon>
        <taxon>Spermatophyta</taxon>
        <taxon>Magnoliopsida</taxon>
        <taxon>eudicotyledons</taxon>
        <taxon>Gunneridae</taxon>
        <taxon>Pentapetalae</taxon>
        <taxon>rosids</taxon>
        <taxon>fabids</taxon>
        <taxon>Fabales</taxon>
        <taxon>Fabaceae</taxon>
        <taxon>Papilionoideae</taxon>
        <taxon>50 kb inversion clade</taxon>
        <taxon>NPAAA clade</taxon>
        <taxon>indigoferoid/millettioid clade</taxon>
        <taxon>Phaseoleae</taxon>
        <taxon>Glycine</taxon>
        <taxon>Glycine subgen. Soja</taxon>
    </lineage>
</organism>
<dbReference type="EMBL" id="CM000845">
    <property type="protein sequence ID" value="KRH26314.1"/>
    <property type="molecule type" value="Genomic_DNA"/>
</dbReference>
<dbReference type="InParanoid" id="K7LVC6"/>
<dbReference type="InterPro" id="IPR025476">
    <property type="entry name" value="Helitron_helicase-like"/>
</dbReference>
<dbReference type="eggNOG" id="KOG0987">
    <property type="taxonomic scope" value="Eukaryota"/>
</dbReference>
<sequence>MQCSHCNVNMWYNERISKCKNSSSPRFNLCRGDGKVEFPLLQNPPKLLQQLLFDQNTADGKNYQQNIRTYNIMIGSLLPMPRKEPKFAQLYIFETENEVQNRINTMSHHNEIEAHIVSRLGQMLDENNVHAKSFRMARDRLADSQVHNVRLKLIAGREKDGRTYNVPIVSKVVALIAGDIDANSKRDIIVETQNGQLQRIHELHCRYLGLQYPLLFPYGEDEYRPDILHHDTLSGKKRKRNCLTMKEWFAYRLQCRPNEAQSLLHSRKLFQQFVVEGYTMVESERLSYIINNQKKLRVDKFCSLQDSLDAGTTKGLSKGKRVILPSTFVGNPRYMDQLYFHGIAICSHVGFPNLFITLTCNPNCPEIYRLLTPLNLKATDRPDFISQVFKPYKESPTGKSTCM</sequence>
<dbReference type="EnsemblPlants" id="KRH26314">
    <property type="protein sequence ID" value="KRH26314"/>
    <property type="gene ID" value="GLYMA_12G166700"/>
</dbReference>
<evidence type="ECO:0000313" key="4">
    <source>
        <dbReference type="Proteomes" id="UP000008827"/>
    </source>
</evidence>
<dbReference type="Proteomes" id="UP000008827">
    <property type="component" value="Chromosome 12"/>
</dbReference>
<feature type="domain" description="Helitron helicase-like" evidence="1">
    <location>
        <begin position="248"/>
        <end position="390"/>
    </location>
</feature>